<dbReference type="GO" id="GO:0005993">
    <property type="term" value="P:trehalose catabolic process"/>
    <property type="evidence" value="ECO:0000318"/>
    <property type="project" value="GO_Central"/>
</dbReference>
<dbReference type="VEuPathDB" id="AmoebaDB:DICPUDRAFT_41704"/>
<evidence type="ECO:0000256" key="1">
    <source>
        <dbReference type="ARBA" id="ARBA00005615"/>
    </source>
</evidence>
<name>F1A0M5_DICPU</name>
<proteinExistence type="inferred from homology"/>
<dbReference type="Gene3D" id="1.50.10.10">
    <property type="match status" value="1"/>
</dbReference>
<evidence type="ECO:0000256" key="3">
    <source>
        <dbReference type="SAM" id="SignalP"/>
    </source>
</evidence>
<keyword evidence="2" id="KW-0326">Glycosidase</keyword>
<gene>
    <name evidence="4" type="ORF">DICPUDRAFT_41704</name>
</gene>
<dbReference type="PANTHER" id="PTHR23403:SF1">
    <property type="entry name" value="TREHALASE"/>
    <property type="match status" value="1"/>
</dbReference>
<dbReference type="OMA" id="RYWDASD"/>
<keyword evidence="5" id="KW-1185">Reference proteome</keyword>
<dbReference type="FunCoup" id="F1A0M5">
    <property type="interactions" value="37"/>
</dbReference>
<dbReference type="InterPro" id="IPR001661">
    <property type="entry name" value="Glyco_hydro_37"/>
</dbReference>
<dbReference type="SUPFAM" id="SSF48208">
    <property type="entry name" value="Six-hairpin glycosidases"/>
    <property type="match status" value="1"/>
</dbReference>
<dbReference type="AlphaFoldDB" id="F1A0M5"/>
<feature type="chain" id="PRO_5003265535" description="Trehalase" evidence="3">
    <location>
        <begin position="20"/>
        <end position="575"/>
    </location>
</feature>
<evidence type="ECO:0000313" key="4">
    <source>
        <dbReference type="EMBL" id="EGC30247.1"/>
    </source>
</evidence>
<accession>F1A0M5</accession>
<evidence type="ECO:0000256" key="2">
    <source>
        <dbReference type="RuleBase" id="RU361180"/>
    </source>
</evidence>
<dbReference type="InParanoid" id="F1A0M5"/>
<dbReference type="PANTHER" id="PTHR23403">
    <property type="entry name" value="TREHALASE"/>
    <property type="match status" value="1"/>
</dbReference>
<dbReference type="EC" id="3.2.1.28" evidence="2"/>
<feature type="signal peptide" evidence="3">
    <location>
        <begin position="1"/>
        <end position="19"/>
    </location>
</feature>
<protein>
    <recommendedName>
        <fullName evidence="2">Trehalase</fullName>
        <ecNumber evidence="2">3.2.1.28</ecNumber>
    </recommendedName>
    <alternativeName>
        <fullName evidence="2">Alpha-trehalose glucohydrolase</fullName>
    </alternativeName>
</protein>
<sequence>MQASLFFLILSFLTYIILSIQGATDVNQDHVGGCQHPVYCTGSLLKTIQLNQVFNDSKTFVDMPMRYPVDYINQQFEVLMFNTSKTGGPNKAELLEFLNNNFYPAGYEVEPVTPVDWFPNPAFLDKIQDPELKRFATSVHGKWLDLTRVFNVSGLCDDCYSSIPVTHPFVIAGSRFREFYYWDTYWIIQGLLVSNMTATAKGMLTNFRDIITEYGFIPNGGRIYYLNRSQPPLYTLMVKSYVEATSDYQFLQETLPILDAEYQWFMKYRTTQINTCDGGSYTLNLYNVSTNTPRPESFYEDFTGASVFSSDDEQKFYYSSITSGAESGWDFCSRWFSQSDNTNLTTIQTIEVVPVDLNSILYYNEKTLSMFHNYFGNTTMSTFYQKAASERATAIQSVFWDENNLQWFDLNLETQTLNENFYISNLLPLFVDIEEEINMNDEEIDSIFKELSDVLLNFPGGIPSSLIDTNQQWDLPSAFPNLQYFVIELLMDTNTTVSTAIGRSLINRWVTTNYCGWNSTLETEGGMMFEKYNVYDVGTPGGGGEYVVQNGFGWTNGVVLHLLNKYSDIITLNSC</sequence>
<dbReference type="EMBL" id="GL871344">
    <property type="protein sequence ID" value="EGC30247.1"/>
    <property type="molecule type" value="Genomic_DNA"/>
</dbReference>
<comment type="catalytic activity">
    <reaction evidence="2">
        <text>alpha,alpha-trehalose + H2O = alpha-D-glucose + beta-D-glucose</text>
        <dbReference type="Rhea" id="RHEA:32675"/>
        <dbReference type="ChEBI" id="CHEBI:15377"/>
        <dbReference type="ChEBI" id="CHEBI:15903"/>
        <dbReference type="ChEBI" id="CHEBI:16551"/>
        <dbReference type="ChEBI" id="CHEBI:17925"/>
        <dbReference type="EC" id="3.2.1.28"/>
    </reaction>
</comment>
<organism evidence="4 5">
    <name type="scientific">Dictyostelium purpureum</name>
    <name type="common">Slime mold</name>
    <dbReference type="NCBI Taxonomy" id="5786"/>
    <lineage>
        <taxon>Eukaryota</taxon>
        <taxon>Amoebozoa</taxon>
        <taxon>Evosea</taxon>
        <taxon>Eumycetozoa</taxon>
        <taxon>Dictyostelia</taxon>
        <taxon>Dictyosteliales</taxon>
        <taxon>Dictyosteliaceae</taxon>
        <taxon>Dictyostelium</taxon>
    </lineage>
</organism>
<dbReference type="Pfam" id="PF01204">
    <property type="entry name" value="Trehalase"/>
    <property type="match status" value="1"/>
</dbReference>
<dbReference type="InterPro" id="IPR012341">
    <property type="entry name" value="6hp_glycosidase-like_sf"/>
</dbReference>
<keyword evidence="2" id="KW-0378">Hydrolase</keyword>
<dbReference type="STRING" id="5786.F1A0M5"/>
<evidence type="ECO:0000313" key="5">
    <source>
        <dbReference type="Proteomes" id="UP000001064"/>
    </source>
</evidence>
<dbReference type="Proteomes" id="UP000001064">
    <property type="component" value="Unassembled WGS sequence"/>
</dbReference>
<dbReference type="PRINTS" id="PR00744">
    <property type="entry name" value="GLHYDRLASE37"/>
</dbReference>
<dbReference type="OrthoDB" id="3542292at2759"/>
<dbReference type="InterPro" id="IPR008928">
    <property type="entry name" value="6-hairpin_glycosidase_sf"/>
</dbReference>
<dbReference type="GeneID" id="10510926"/>
<dbReference type="KEGG" id="dpp:DICPUDRAFT_41704"/>
<dbReference type="RefSeq" id="XP_003293219.1">
    <property type="nucleotide sequence ID" value="XM_003293171.1"/>
</dbReference>
<comment type="similarity">
    <text evidence="1 2">Belongs to the glycosyl hydrolase 37 family.</text>
</comment>
<reference evidence="5" key="1">
    <citation type="journal article" date="2011" name="Genome Biol.">
        <title>Comparative genomics of the social amoebae Dictyostelium discoideum and Dictyostelium purpureum.</title>
        <authorList>
            <consortium name="US DOE Joint Genome Institute (JGI-PGF)"/>
            <person name="Sucgang R."/>
            <person name="Kuo A."/>
            <person name="Tian X."/>
            <person name="Salerno W."/>
            <person name="Parikh A."/>
            <person name="Feasley C.L."/>
            <person name="Dalin E."/>
            <person name="Tu H."/>
            <person name="Huang E."/>
            <person name="Barry K."/>
            <person name="Lindquist E."/>
            <person name="Shapiro H."/>
            <person name="Bruce D."/>
            <person name="Schmutz J."/>
            <person name="Salamov A."/>
            <person name="Fey P."/>
            <person name="Gaudet P."/>
            <person name="Anjard C."/>
            <person name="Babu M.M."/>
            <person name="Basu S."/>
            <person name="Bushmanova Y."/>
            <person name="van der Wel H."/>
            <person name="Katoh-Kurasawa M."/>
            <person name="Dinh C."/>
            <person name="Coutinho P.M."/>
            <person name="Saito T."/>
            <person name="Elias M."/>
            <person name="Schaap P."/>
            <person name="Kay R.R."/>
            <person name="Henrissat B."/>
            <person name="Eichinger L."/>
            <person name="Rivero F."/>
            <person name="Putnam N.H."/>
            <person name="West C.M."/>
            <person name="Loomis W.F."/>
            <person name="Chisholm R.L."/>
            <person name="Shaulsky G."/>
            <person name="Strassmann J.E."/>
            <person name="Queller D.C."/>
            <person name="Kuspa A."/>
            <person name="Grigoriev I.V."/>
        </authorList>
    </citation>
    <scope>NUCLEOTIDE SEQUENCE [LARGE SCALE GENOMIC DNA]</scope>
    <source>
        <strain evidence="5">QSDP1</strain>
    </source>
</reference>
<keyword evidence="3" id="KW-0732">Signal</keyword>
<dbReference type="GO" id="GO:0004555">
    <property type="term" value="F:alpha,alpha-trehalase activity"/>
    <property type="evidence" value="ECO:0000318"/>
    <property type="project" value="GO_Central"/>
</dbReference>
<dbReference type="eggNOG" id="KOG0602">
    <property type="taxonomic scope" value="Eukaryota"/>
</dbReference>